<dbReference type="InterPro" id="IPR029068">
    <property type="entry name" value="Glyas_Bleomycin-R_OHBP_Dase"/>
</dbReference>
<dbReference type="RefSeq" id="YP_009813004.1">
    <property type="nucleotide sequence ID" value="NC_048073.1"/>
</dbReference>
<dbReference type="Gene3D" id="3.10.180.10">
    <property type="entry name" value="2,3-Dihydroxybiphenyl 1,2-Dioxygenase, domain 1"/>
    <property type="match status" value="1"/>
</dbReference>
<sequence length="183" mass="20810">MPHFKIEQIALSIPDAQRAQDFLAKIGLTEWFHDHVVATGRVFEADDFKGQRGDCTNEADLRFNYQAGNGTDGGAGKPLELEILDYTKGRNWINENIEYIDAHDNQVSHLGMHVTAAELAEWRKFFKEEGIQVAQEVVTDSHTNPNIAGQRRYNYVIFDTREIIGVDLKFIVRLNQDGTPYTV</sequence>
<dbReference type="EMBL" id="MH816966">
    <property type="protein sequence ID" value="AYD85467.1"/>
    <property type="molecule type" value="Genomic_DNA"/>
</dbReference>
<evidence type="ECO:0000313" key="1">
    <source>
        <dbReference type="EMBL" id="AYD85467.1"/>
    </source>
</evidence>
<dbReference type="Proteomes" id="UP000268320">
    <property type="component" value="Genome"/>
</dbReference>
<reference evidence="1 2" key="1">
    <citation type="submission" date="2018-08" db="EMBL/GenBank/DDBJ databases">
        <title>Characterization and Complete Genome Sequence Analysis of a Lytic Bacteriophage FEC19 infecting Escherichia coli O157:H7.</title>
        <authorList>
            <person name="Fan C."/>
            <person name="Zhao C."/>
            <person name="Tie D."/>
            <person name="Sun Y."/>
        </authorList>
    </citation>
    <scope>NUCLEOTIDE SEQUENCE [LARGE SCALE GENOMIC DNA]</scope>
</reference>
<dbReference type="SUPFAM" id="SSF54593">
    <property type="entry name" value="Glyoxalase/Bleomycin resistance protein/Dihydroxybiphenyl dioxygenase"/>
    <property type="match status" value="1"/>
</dbReference>
<dbReference type="GeneID" id="55004079"/>
<keyword evidence="2" id="KW-1185">Reference proteome</keyword>
<accession>A0A386KMM4</accession>
<dbReference type="KEGG" id="vg:55004079"/>
<proteinExistence type="predicted"/>
<organism evidence="1 2">
    <name type="scientific">Escherichia phage FEC19</name>
    <dbReference type="NCBI Taxonomy" id="2315486"/>
    <lineage>
        <taxon>Viruses</taxon>
        <taxon>Duplodnaviria</taxon>
        <taxon>Heunggongvirae</taxon>
        <taxon>Uroviricota</taxon>
        <taxon>Caudoviricetes</taxon>
        <taxon>Lindbergviridae</taxon>
        <taxon>Wifcevirus</taxon>
        <taxon>Wifcevirus FEC19</taxon>
    </lineage>
</organism>
<name>A0A386KMM4_9CAUD</name>
<evidence type="ECO:0000313" key="2">
    <source>
        <dbReference type="Proteomes" id="UP000268320"/>
    </source>
</evidence>
<protein>
    <submittedName>
        <fullName evidence="1">Uncharacterized protein</fullName>
    </submittedName>
</protein>